<evidence type="ECO:0000313" key="1">
    <source>
        <dbReference type="EMBL" id="KAG9488720.1"/>
    </source>
</evidence>
<dbReference type="EMBL" id="WNTK01000002">
    <property type="protein sequence ID" value="KAG9488720.1"/>
    <property type="molecule type" value="Genomic_DNA"/>
</dbReference>
<accession>A0A8J6KEH1</accession>
<dbReference type="AlphaFoldDB" id="A0A8J6KEH1"/>
<name>A0A8J6KEH1_ELECQ</name>
<reference evidence="1" key="1">
    <citation type="thesis" date="2020" institute="ProQuest LLC" country="789 East Eisenhower Parkway, Ann Arbor, MI, USA">
        <title>Comparative Genomics and Chromosome Evolution.</title>
        <authorList>
            <person name="Mudd A.B."/>
        </authorList>
    </citation>
    <scope>NUCLEOTIDE SEQUENCE</scope>
    <source>
        <strain evidence="1">HN-11 Male</strain>
        <tissue evidence="1">Kidney and liver</tissue>
    </source>
</reference>
<evidence type="ECO:0000313" key="2">
    <source>
        <dbReference type="Proteomes" id="UP000770717"/>
    </source>
</evidence>
<protein>
    <submittedName>
        <fullName evidence="1">Uncharacterized protein</fullName>
    </submittedName>
</protein>
<proteinExistence type="predicted"/>
<keyword evidence="2" id="KW-1185">Reference proteome</keyword>
<gene>
    <name evidence="1" type="ORF">GDO78_004969</name>
</gene>
<organism evidence="1 2">
    <name type="scientific">Eleutherodactylus coqui</name>
    <name type="common">Puerto Rican coqui</name>
    <dbReference type="NCBI Taxonomy" id="57060"/>
    <lineage>
        <taxon>Eukaryota</taxon>
        <taxon>Metazoa</taxon>
        <taxon>Chordata</taxon>
        <taxon>Craniata</taxon>
        <taxon>Vertebrata</taxon>
        <taxon>Euteleostomi</taxon>
        <taxon>Amphibia</taxon>
        <taxon>Batrachia</taxon>
        <taxon>Anura</taxon>
        <taxon>Neobatrachia</taxon>
        <taxon>Hyloidea</taxon>
        <taxon>Eleutherodactylidae</taxon>
        <taxon>Eleutherodactylinae</taxon>
        <taxon>Eleutherodactylus</taxon>
        <taxon>Eleutherodactylus</taxon>
    </lineage>
</organism>
<comment type="caution">
    <text evidence="1">The sequence shown here is derived from an EMBL/GenBank/DDBJ whole genome shotgun (WGS) entry which is preliminary data.</text>
</comment>
<dbReference type="Proteomes" id="UP000770717">
    <property type="component" value="Unassembled WGS sequence"/>
</dbReference>
<sequence length="80" mass="9513">MEIRRREKATFPSITLFLGFSKTVAVTSNFSTHPNPYVCPKDRVRDFFLYPIRQEWIAVHVERMTNLSRNHHMEFGNDNN</sequence>